<protein>
    <recommendedName>
        <fullName evidence="3">Transport inhibitor response 1</fullName>
    </recommendedName>
</protein>
<proteinExistence type="predicted"/>
<dbReference type="SUPFAM" id="SSF52047">
    <property type="entry name" value="RNI-like"/>
    <property type="match status" value="1"/>
</dbReference>
<name>A0A8X8XPL5_SALSN</name>
<keyword evidence="2" id="KW-1185">Reference proteome</keyword>
<gene>
    <name evidence="1" type="ORF">SASPL_123974</name>
</gene>
<sequence length="103" mass="11387">MPLDVSPWIGIIAVSSFFKVVMDSVEDKGLEAVGLSCLLTDQTFEYIGKYAKDLETLSIAFVGSSDFGMHCILEGCPKLRKLEMRDCPFGDSALSSLDERNMR</sequence>
<dbReference type="EMBL" id="PNBA02000008">
    <property type="protein sequence ID" value="KAG6416542.1"/>
    <property type="molecule type" value="Genomic_DNA"/>
</dbReference>
<accession>A0A8X8XPL5</accession>
<reference evidence="1" key="1">
    <citation type="submission" date="2018-01" db="EMBL/GenBank/DDBJ databases">
        <authorList>
            <person name="Mao J.F."/>
        </authorList>
    </citation>
    <scope>NUCLEOTIDE SEQUENCE</scope>
    <source>
        <strain evidence="1">Huo1</strain>
        <tissue evidence="1">Leaf</tissue>
    </source>
</reference>
<dbReference type="Proteomes" id="UP000298416">
    <property type="component" value="Unassembled WGS sequence"/>
</dbReference>
<evidence type="ECO:0008006" key="3">
    <source>
        <dbReference type="Google" id="ProtNLM"/>
    </source>
</evidence>
<dbReference type="AlphaFoldDB" id="A0A8X8XPL5"/>
<comment type="caution">
    <text evidence="1">The sequence shown here is derived from an EMBL/GenBank/DDBJ whole genome shotgun (WGS) entry which is preliminary data.</text>
</comment>
<organism evidence="1">
    <name type="scientific">Salvia splendens</name>
    <name type="common">Scarlet sage</name>
    <dbReference type="NCBI Taxonomy" id="180675"/>
    <lineage>
        <taxon>Eukaryota</taxon>
        <taxon>Viridiplantae</taxon>
        <taxon>Streptophyta</taxon>
        <taxon>Embryophyta</taxon>
        <taxon>Tracheophyta</taxon>
        <taxon>Spermatophyta</taxon>
        <taxon>Magnoliopsida</taxon>
        <taxon>eudicotyledons</taxon>
        <taxon>Gunneridae</taxon>
        <taxon>Pentapetalae</taxon>
        <taxon>asterids</taxon>
        <taxon>lamiids</taxon>
        <taxon>Lamiales</taxon>
        <taxon>Lamiaceae</taxon>
        <taxon>Nepetoideae</taxon>
        <taxon>Mentheae</taxon>
        <taxon>Salviinae</taxon>
        <taxon>Salvia</taxon>
        <taxon>Salvia subgen. Calosphace</taxon>
        <taxon>core Calosphace</taxon>
    </lineage>
</organism>
<dbReference type="InterPro" id="IPR032675">
    <property type="entry name" value="LRR_dom_sf"/>
</dbReference>
<dbReference type="Gene3D" id="3.80.10.10">
    <property type="entry name" value="Ribonuclease Inhibitor"/>
    <property type="match status" value="1"/>
</dbReference>
<evidence type="ECO:0000313" key="1">
    <source>
        <dbReference type="EMBL" id="KAG6416542.1"/>
    </source>
</evidence>
<reference evidence="1" key="2">
    <citation type="submission" date="2020-08" db="EMBL/GenBank/DDBJ databases">
        <title>Plant Genome Project.</title>
        <authorList>
            <person name="Zhang R.-G."/>
        </authorList>
    </citation>
    <scope>NUCLEOTIDE SEQUENCE</scope>
    <source>
        <strain evidence="1">Huo1</strain>
        <tissue evidence="1">Leaf</tissue>
    </source>
</reference>
<evidence type="ECO:0000313" key="2">
    <source>
        <dbReference type="Proteomes" id="UP000298416"/>
    </source>
</evidence>